<evidence type="ECO:0000259" key="4">
    <source>
        <dbReference type="Pfam" id="PF08545"/>
    </source>
</evidence>
<name>A0A495Q9S7_9ACTN</name>
<dbReference type="CDD" id="cd00827">
    <property type="entry name" value="init_cond_enzymes"/>
    <property type="match status" value="1"/>
</dbReference>
<organism evidence="5 6">
    <name type="scientific">Actinomadura pelletieri DSM 43383</name>
    <dbReference type="NCBI Taxonomy" id="1120940"/>
    <lineage>
        <taxon>Bacteria</taxon>
        <taxon>Bacillati</taxon>
        <taxon>Actinomycetota</taxon>
        <taxon>Actinomycetes</taxon>
        <taxon>Streptosporangiales</taxon>
        <taxon>Thermomonosporaceae</taxon>
        <taxon>Actinomadura</taxon>
    </lineage>
</organism>
<evidence type="ECO:0000256" key="1">
    <source>
        <dbReference type="ARBA" id="ARBA00022679"/>
    </source>
</evidence>
<gene>
    <name evidence="5" type="ORF">BZB76_6466</name>
</gene>
<dbReference type="GO" id="GO:0044550">
    <property type="term" value="P:secondary metabolite biosynthetic process"/>
    <property type="evidence" value="ECO:0007669"/>
    <property type="project" value="TreeGrafter"/>
</dbReference>
<reference evidence="5 6" key="1">
    <citation type="submission" date="2018-10" db="EMBL/GenBank/DDBJ databases">
        <title>Genomic Encyclopedia of Archaeal and Bacterial Type Strains, Phase II (KMG-II): from individual species to whole genera.</title>
        <authorList>
            <person name="Goeker M."/>
        </authorList>
    </citation>
    <scope>NUCLEOTIDE SEQUENCE [LARGE SCALE GENOMIC DNA]</scope>
    <source>
        <strain evidence="5 6">DSM 43383</strain>
    </source>
</reference>
<dbReference type="Proteomes" id="UP000274601">
    <property type="component" value="Unassembled WGS sequence"/>
</dbReference>
<dbReference type="GO" id="GO:0004315">
    <property type="term" value="F:3-oxoacyl-[acyl-carrier-protein] synthase activity"/>
    <property type="evidence" value="ECO:0007669"/>
    <property type="project" value="InterPro"/>
</dbReference>
<dbReference type="InterPro" id="IPR013751">
    <property type="entry name" value="ACP_syn_III_N"/>
</dbReference>
<evidence type="ECO:0000259" key="3">
    <source>
        <dbReference type="Pfam" id="PF08541"/>
    </source>
</evidence>
<dbReference type="PANTHER" id="PTHR34069">
    <property type="entry name" value="3-OXOACYL-[ACYL-CARRIER-PROTEIN] SYNTHASE 3"/>
    <property type="match status" value="1"/>
</dbReference>
<keyword evidence="6" id="KW-1185">Reference proteome</keyword>
<dbReference type="AlphaFoldDB" id="A0A495Q9S7"/>
<dbReference type="Pfam" id="PF08545">
    <property type="entry name" value="ACP_syn_III"/>
    <property type="match status" value="1"/>
</dbReference>
<comment type="caution">
    <text evidence="5">The sequence shown here is derived from an EMBL/GenBank/DDBJ whole genome shotgun (WGS) entry which is preliminary data.</text>
</comment>
<feature type="domain" description="Beta-ketoacyl-[acyl-carrier-protein] synthase III N-terminal" evidence="4">
    <location>
        <begin position="108"/>
        <end position="180"/>
    </location>
</feature>
<proteinExistence type="predicted"/>
<evidence type="ECO:0000313" key="5">
    <source>
        <dbReference type="EMBL" id="RKS68212.1"/>
    </source>
</evidence>
<dbReference type="GO" id="GO:0006633">
    <property type="term" value="P:fatty acid biosynthetic process"/>
    <property type="evidence" value="ECO:0007669"/>
    <property type="project" value="InterPro"/>
</dbReference>
<dbReference type="Pfam" id="PF08541">
    <property type="entry name" value="ACP_syn_III_C"/>
    <property type="match status" value="1"/>
</dbReference>
<dbReference type="EMBL" id="RBWU01000008">
    <property type="protein sequence ID" value="RKS68212.1"/>
    <property type="molecule type" value="Genomic_DNA"/>
</dbReference>
<keyword evidence="2" id="KW-0012">Acyltransferase</keyword>
<dbReference type="Gene3D" id="3.40.47.10">
    <property type="match status" value="2"/>
</dbReference>
<dbReference type="InterPro" id="IPR013747">
    <property type="entry name" value="ACP_syn_III_C"/>
</dbReference>
<protein>
    <submittedName>
        <fullName evidence="5">3-oxoacyl-[acyl-carrier-protein] synthase-3</fullName>
    </submittedName>
</protein>
<evidence type="ECO:0000256" key="2">
    <source>
        <dbReference type="ARBA" id="ARBA00023315"/>
    </source>
</evidence>
<sequence>MGTPKIFLKGLGVHIPARVSVESAVEQGLCSPEEAAAHGMTSAAVAGDVPAPEMALSAAQEAFKRSGHSPTDLDLLLYTYTWPQGPQDWLPCSLLQEDLVGGEVEAMEVRQGCSGLFASLSLAAAYLTADPERKAALLVGADNYGTPLIDRWRGGPFVLGDAAAALLVTKEPGFAEVLSVRSTTVPEGKDHLAQGIFPPPMTVGRPLETNARRQKLVSPEQQAQMAARILEMQAAVKRLVDGTLEEAGIAASDVAHLAVVNSAGHIVKAHGMAIMGVDNFTPSLEYGRTIGHCGTTDQVLSLEHLLNSGELGPGDHFCMLGVGPGMVLSCAVIKIVETPQWVASGATS</sequence>
<dbReference type="OrthoDB" id="7055207at2"/>
<evidence type="ECO:0000313" key="6">
    <source>
        <dbReference type="Proteomes" id="UP000274601"/>
    </source>
</evidence>
<feature type="domain" description="Beta-ketoacyl-[acyl-carrier-protein] synthase III C-terminal" evidence="3">
    <location>
        <begin position="244"/>
        <end position="335"/>
    </location>
</feature>
<dbReference type="PANTHER" id="PTHR34069:SF2">
    <property type="entry name" value="BETA-KETOACYL-[ACYL-CARRIER-PROTEIN] SYNTHASE III"/>
    <property type="match status" value="1"/>
</dbReference>
<accession>A0A495Q9S7</accession>
<keyword evidence="1" id="KW-0808">Transferase</keyword>
<dbReference type="SUPFAM" id="SSF53901">
    <property type="entry name" value="Thiolase-like"/>
    <property type="match status" value="1"/>
</dbReference>
<dbReference type="InterPro" id="IPR016039">
    <property type="entry name" value="Thiolase-like"/>
</dbReference>